<name>A0A7U2I8N7_PHANO</name>
<accession>A0A7U2I8N7</accession>
<evidence type="ECO:0000313" key="3">
    <source>
        <dbReference type="Proteomes" id="UP000663193"/>
    </source>
</evidence>
<dbReference type="VEuPathDB" id="FungiDB:JI435_444260"/>
<dbReference type="AlphaFoldDB" id="A0A7U2I8N7"/>
<evidence type="ECO:0000313" key="2">
    <source>
        <dbReference type="EMBL" id="QRD05276.1"/>
    </source>
</evidence>
<sequence length="97" mass="11113">MTDPSRYPLRSGQDGIPGSGSGWKRAQLWVDLPSNLTASSSSVYQRGTLPDYRARTMTSQETFKLRRRNWKIDKVLHQHNHPLNIFWACLPGSFKPI</sequence>
<dbReference type="KEGG" id="pno:SNOG_11173"/>
<evidence type="ECO:0000256" key="1">
    <source>
        <dbReference type="SAM" id="MobiDB-lite"/>
    </source>
</evidence>
<gene>
    <name evidence="2" type="ORF">JI435_444260</name>
</gene>
<feature type="region of interest" description="Disordered" evidence="1">
    <location>
        <begin position="1"/>
        <end position="20"/>
    </location>
</feature>
<organism evidence="2 3">
    <name type="scientific">Phaeosphaeria nodorum (strain SN15 / ATCC MYA-4574 / FGSC 10173)</name>
    <name type="common">Glume blotch fungus</name>
    <name type="synonym">Parastagonospora nodorum</name>
    <dbReference type="NCBI Taxonomy" id="321614"/>
    <lineage>
        <taxon>Eukaryota</taxon>
        <taxon>Fungi</taxon>
        <taxon>Dikarya</taxon>
        <taxon>Ascomycota</taxon>
        <taxon>Pezizomycotina</taxon>
        <taxon>Dothideomycetes</taxon>
        <taxon>Pleosporomycetidae</taxon>
        <taxon>Pleosporales</taxon>
        <taxon>Pleosporineae</taxon>
        <taxon>Phaeosphaeriaceae</taxon>
        <taxon>Parastagonospora</taxon>
    </lineage>
</organism>
<proteinExistence type="predicted"/>
<reference evidence="3" key="1">
    <citation type="journal article" date="2021" name="BMC Genomics">
        <title>Chromosome-level genome assembly and manually-curated proteome of model necrotroph Parastagonospora nodorum Sn15 reveals a genome-wide trove of candidate effector homologs, and redundancy of virulence-related functions within an accessory chromosome.</title>
        <authorList>
            <person name="Bertazzoni S."/>
            <person name="Jones D.A.B."/>
            <person name="Phan H.T."/>
            <person name="Tan K.-C."/>
            <person name="Hane J.K."/>
        </authorList>
    </citation>
    <scope>NUCLEOTIDE SEQUENCE [LARGE SCALE GENOMIC DNA]</scope>
    <source>
        <strain evidence="3">SN15 / ATCC MYA-4574 / FGSC 10173)</strain>
    </source>
</reference>
<keyword evidence="3" id="KW-1185">Reference proteome</keyword>
<dbReference type="EMBL" id="CP069040">
    <property type="protein sequence ID" value="QRD05276.1"/>
    <property type="molecule type" value="Genomic_DNA"/>
</dbReference>
<dbReference type="Proteomes" id="UP000663193">
    <property type="component" value="Chromosome 18"/>
</dbReference>
<protein>
    <submittedName>
        <fullName evidence="2">Uncharacterized protein</fullName>
    </submittedName>
</protein>
<dbReference type="RefSeq" id="XP_001801420.1">
    <property type="nucleotide sequence ID" value="XM_001801368.1"/>
</dbReference>